<organism evidence="9 10">
    <name type="scientific">Alkaliphilus serpentinus</name>
    <dbReference type="NCBI Taxonomy" id="1482731"/>
    <lineage>
        <taxon>Bacteria</taxon>
        <taxon>Bacillati</taxon>
        <taxon>Bacillota</taxon>
        <taxon>Clostridia</taxon>
        <taxon>Peptostreptococcales</taxon>
        <taxon>Natronincolaceae</taxon>
        <taxon>Alkaliphilus</taxon>
    </lineage>
</organism>
<evidence type="ECO:0000256" key="2">
    <source>
        <dbReference type="ARBA" id="ARBA00005658"/>
    </source>
</evidence>
<evidence type="ECO:0000313" key="9">
    <source>
        <dbReference type="EMBL" id="KAB3530002.1"/>
    </source>
</evidence>
<keyword evidence="10" id="KW-1185">Reference proteome</keyword>
<proteinExistence type="inferred from homology"/>
<keyword evidence="5 8" id="KW-0812">Transmembrane</keyword>
<evidence type="ECO:0000256" key="6">
    <source>
        <dbReference type="ARBA" id="ARBA00022989"/>
    </source>
</evidence>
<dbReference type="EMBL" id="WBZB01000024">
    <property type="protein sequence ID" value="KAB3530002.1"/>
    <property type="molecule type" value="Genomic_DNA"/>
</dbReference>
<reference evidence="9 10" key="1">
    <citation type="submission" date="2019-10" db="EMBL/GenBank/DDBJ databases">
        <title>Alkaliphilus serpentinus sp. nov. and Alkaliphilus pronyensis sp. nov., two novel anaerobic alkaliphilic species isolated from the serpentinized-hosted hydrothermal field of the Prony Bay (New Caledonia).</title>
        <authorList>
            <person name="Postec A."/>
        </authorList>
    </citation>
    <scope>NUCLEOTIDE SEQUENCE [LARGE SCALE GENOMIC DNA]</scope>
    <source>
        <strain evidence="9 10">LacT</strain>
    </source>
</reference>
<comment type="similarity">
    <text evidence="2">Belongs to the BCCT transporter (TC 2.A.15) family.</text>
</comment>
<dbReference type="GO" id="GO:0005886">
    <property type="term" value="C:plasma membrane"/>
    <property type="evidence" value="ECO:0007669"/>
    <property type="project" value="UniProtKB-SubCell"/>
</dbReference>
<dbReference type="RefSeq" id="WP_151865810.1">
    <property type="nucleotide sequence ID" value="NZ_WBZB01000024.1"/>
</dbReference>
<name>A0A833HNT5_9FIRM</name>
<evidence type="ECO:0000256" key="7">
    <source>
        <dbReference type="ARBA" id="ARBA00023136"/>
    </source>
</evidence>
<dbReference type="AlphaFoldDB" id="A0A833HNT5"/>
<dbReference type="PANTHER" id="PTHR30047">
    <property type="entry name" value="HIGH-AFFINITY CHOLINE TRANSPORT PROTEIN-RELATED"/>
    <property type="match status" value="1"/>
</dbReference>
<feature type="transmembrane region" description="Helical" evidence="8">
    <location>
        <begin position="258"/>
        <end position="278"/>
    </location>
</feature>
<keyword evidence="3" id="KW-0813">Transport</keyword>
<accession>A0A833HNT5</accession>
<feature type="transmembrane region" description="Helical" evidence="8">
    <location>
        <begin position="86"/>
        <end position="107"/>
    </location>
</feature>
<dbReference type="OrthoDB" id="9775735at2"/>
<feature type="transmembrane region" description="Helical" evidence="8">
    <location>
        <begin position="467"/>
        <end position="488"/>
    </location>
</feature>
<feature type="transmembrane region" description="Helical" evidence="8">
    <location>
        <begin position="140"/>
        <end position="158"/>
    </location>
</feature>
<feature type="transmembrane region" description="Helical" evidence="8">
    <location>
        <begin position="308"/>
        <end position="330"/>
    </location>
</feature>
<evidence type="ECO:0000313" key="10">
    <source>
        <dbReference type="Proteomes" id="UP000465601"/>
    </source>
</evidence>
<evidence type="ECO:0000256" key="3">
    <source>
        <dbReference type="ARBA" id="ARBA00022448"/>
    </source>
</evidence>
<protein>
    <submittedName>
        <fullName evidence="9">BCCT family transporter</fullName>
    </submittedName>
</protein>
<keyword evidence="7 8" id="KW-0472">Membrane</keyword>
<feature type="transmembrane region" description="Helical" evidence="8">
    <location>
        <begin position="342"/>
        <end position="361"/>
    </location>
</feature>
<feature type="transmembrane region" description="Helical" evidence="8">
    <location>
        <begin position="186"/>
        <end position="206"/>
    </location>
</feature>
<evidence type="ECO:0000256" key="8">
    <source>
        <dbReference type="SAM" id="Phobius"/>
    </source>
</evidence>
<dbReference type="Proteomes" id="UP000465601">
    <property type="component" value="Unassembled WGS sequence"/>
</dbReference>
<dbReference type="NCBIfam" id="TIGR00842">
    <property type="entry name" value="bcct"/>
    <property type="match status" value="1"/>
</dbReference>
<sequence length="501" mass="54226">MVKKENNNVFIISLIVVFAIVLWGLILPENFESTATALFNYLVGNFGWFYLVSMFSFVGFSIWIAFSKYGKIKLGPDDSKPEYSFISWFAMLFSAGMGIGLVFWGIAEPLNHFIAPLGMEGGTAAAASFAMKKSFFHWGLHPWANYCVLALALAYMQFRKGKPGLISSIFIPLIGEERAAGPIGKFIDILAVFATVAGVATSLGLGTLQINSGLNYMFGIPESSTAQIIIVAVVTVLFIISATTGLDKGIKFLSNVNVSLAGVLLVLTLLVGPTLLIINSFTEGIGMYLGEFIRDSFHIEAFGNGEWFGWWTIFYWAWWIAWAPFVGTFISRISKGRTIKEFVAGVLLAPTIASFIWFAVFGSAGINLGTDIAAEAIKSTPTAFFVVMSNYPLGGFISIVAVILLCTFFVTSADSATFVLGMMTKNGDLNPDNKRKVTWGIIQSLLALTLMLAGGAGGLGMLQTASIAAAFPFAFVMIFGMVSLVMALRKDYSKLSSKDEA</sequence>
<gene>
    <name evidence="9" type="ORF">F8153_07850</name>
</gene>
<evidence type="ECO:0000256" key="1">
    <source>
        <dbReference type="ARBA" id="ARBA00004651"/>
    </source>
</evidence>
<comment type="subcellular location">
    <subcellularLocation>
        <location evidence="1">Cell membrane</location>
        <topology evidence="1">Multi-pass membrane protein</topology>
    </subcellularLocation>
</comment>
<feature type="transmembrane region" description="Helical" evidence="8">
    <location>
        <begin position="396"/>
        <end position="420"/>
    </location>
</feature>
<feature type="transmembrane region" description="Helical" evidence="8">
    <location>
        <begin position="441"/>
        <end position="461"/>
    </location>
</feature>
<evidence type="ECO:0000256" key="4">
    <source>
        <dbReference type="ARBA" id="ARBA00022475"/>
    </source>
</evidence>
<feature type="transmembrane region" description="Helical" evidence="8">
    <location>
        <begin position="226"/>
        <end position="246"/>
    </location>
</feature>
<keyword evidence="6 8" id="KW-1133">Transmembrane helix</keyword>
<dbReference type="GO" id="GO:0022857">
    <property type="term" value="F:transmembrane transporter activity"/>
    <property type="evidence" value="ECO:0007669"/>
    <property type="project" value="InterPro"/>
</dbReference>
<feature type="transmembrane region" description="Helical" evidence="8">
    <location>
        <begin position="7"/>
        <end position="26"/>
    </location>
</feature>
<comment type="caution">
    <text evidence="9">The sequence shown here is derived from an EMBL/GenBank/DDBJ whole genome shotgun (WGS) entry which is preliminary data.</text>
</comment>
<feature type="transmembrane region" description="Helical" evidence="8">
    <location>
        <begin position="46"/>
        <end position="66"/>
    </location>
</feature>
<keyword evidence="4" id="KW-1003">Cell membrane</keyword>
<dbReference type="PANTHER" id="PTHR30047:SF7">
    <property type="entry name" value="HIGH-AFFINITY CHOLINE TRANSPORT PROTEIN"/>
    <property type="match status" value="1"/>
</dbReference>
<evidence type="ECO:0000256" key="5">
    <source>
        <dbReference type="ARBA" id="ARBA00022692"/>
    </source>
</evidence>
<dbReference type="Pfam" id="PF02028">
    <property type="entry name" value="BCCT"/>
    <property type="match status" value="1"/>
</dbReference>
<dbReference type="InterPro" id="IPR000060">
    <property type="entry name" value="BCCT_transptr"/>
</dbReference>